<evidence type="ECO:0000313" key="2">
    <source>
        <dbReference type="Proteomes" id="UP001153331"/>
    </source>
</evidence>
<accession>A0ACC2I821</accession>
<keyword evidence="2" id="KW-1185">Reference proteome</keyword>
<organism evidence="1 2">
    <name type="scientific">Boeremia exigua</name>
    <dbReference type="NCBI Taxonomy" id="749465"/>
    <lineage>
        <taxon>Eukaryota</taxon>
        <taxon>Fungi</taxon>
        <taxon>Dikarya</taxon>
        <taxon>Ascomycota</taxon>
        <taxon>Pezizomycotina</taxon>
        <taxon>Dothideomycetes</taxon>
        <taxon>Pleosporomycetidae</taxon>
        <taxon>Pleosporales</taxon>
        <taxon>Pleosporineae</taxon>
        <taxon>Didymellaceae</taxon>
        <taxon>Boeremia</taxon>
    </lineage>
</organism>
<evidence type="ECO:0000313" key="1">
    <source>
        <dbReference type="EMBL" id="KAJ8111308.1"/>
    </source>
</evidence>
<sequence length="175" mass="17409">MRSTLALSLAAFAGFAAAQSTVQNDYPYRIDPESVSSANRRITWLSAPSSAPSSPMSPPQLLWRTIATLNGATSVSPAATATAPAPTKCRSDHPCGAQSPPKNNNTMTSSMSTASATGTDAAATSRPPTTGFGGAATTSAAGSSTGAAAATFVPGAATSMAVLFGSVFFGFAVLL</sequence>
<reference evidence="1" key="1">
    <citation type="submission" date="2022-11" db="EMBL/GenBank/DDBJ databases">
        <title>Genome Sequence of Boeremia exigua.</title>
        <authorList>
            <person name="Buettner E."/>
        </authorList>
    </citation>
    <scope>NUCLEOTIDE SEQUENCE</scope>
    <source>
        <strain evidence="1">CU02</strain>
    </source>
</reference>
<proteinExistence type="predicted"/>
<protein>
    <submittedName>
        <fullName evidence="1">Uncharacterized protein</fullName>
    </submittedName>
</protein>
<gene>
    <name evidence="1" type="ORF">OPT61_g6061</name>
</gene>
<dbReference type="Proteomes" id="UP001153331">
    <property type="component" value="Unassembled WGS sequence"/>
</dbReference>
<comment type="caution">
    <text evidence="1">The sequence shown here is derived from an EMBL/GenBank/DDBJ whole genome shotgun (WGS) entry which is preliminary data.</text>
</comment>
<dbReference type="EMBL" id="JAPHNI010000417">
    <property type="protein sequence ID" value="KAJ8111308.1"/>
    <property type="molecule type" value="Genomic_DNA"/>
</dbReference>
<name>A0ACC2I821_9PLEO</name>